<evidence type="ECO:0000256" key="4">
    <source>
        <dbReference type="SAM" id="MobiDB-lite"/>
    </source>
</evidence>
<reference evidence="6 7" key="2">
    <citation type="journal article" date="2017" name="Front. Plant Sci.">
        <title>Gene Classification and Mining of Molecular Markers Useful in Red Clover (Trifolium pratense) Breeding.</title>
        <authorList>
            <person name="Istvanek J."/>
            <person name="Dluhosova J."/>
            <person name="Dluhos P."/>
            <person name="Patkova L."/>
            <person name="Nedelnik J."/>
            <person name="Repkova J."/>
        </authorList>
    </citation>
    <scope>NUCLEOTIDE SEQUENCE [LARGE SCALE GENOMIC DNA]</scope>
    <source>
        <strain evidence="7">cv. Tatra</strain>
        <tissue evidence="6">Young leaves</tissue>
    </source>
</reference>
<evidence type="ECO:0000313" key="6">
    <source>
        <dbReference type="EMBL" id="PNX76055.1"/>
    </source>
</evidence>
<comment type="similarity">
    <text evidence="1">Belongs to the NSRP1 family.</text>
</comment>
<dbReference type="GO" id="GO:0000381">
    <property type="term" value="P:regulation of alternative mRNA splicing, via spliceosome"/>
    <property type="evidence" value="ECO:0007669"/>
    <property type="project" value="InterPro"/>
</dbReference>
<evidence type="ECO:0000259" key="5">
    <source>
        <dbReference type="Pfam" id="PF09745"/>
    </source>
</evidence>
<reference evidence="6 7" key="1">
    <citation type="journal article" date="2014" name="Am. J. Bot.">
        <title>Genome assembly and annotation for red clover (Trifolium pratense; Fabaceae).</title>
        <authorList>
            <person name="Istvanek J."/>
            <person name="Jaros M."/>
            <person name="Krenek A."/>
            <person name="Repkova J."/>
        </authorList>
    </citation>
    <scope>NUCLEOTIDE SEQUENCE [LARGE SCALE GENOMIC DNA]</scope>
    <source>
        <strain evidence="7">cv. Tatra</strain>
        <tissue evidence="6">Young leaves</tissue>
    </source>
</reference>
<dbReference type="AlphaFoldDB" id="A0A2K3LBY6"/>
<dbReference type="Proteomes" id="UP000236291">
    <property type="component" value="Unassembled WGS sequence"/>
</dbReference>
<dbReference type="PANTHER" id="PTHR30060:SF0">
    <property type="entry name" value="COILED-COIL PROTEIN (DUF2040)-RELATED"/>
    <property type="match status" value="1"/>
</dbReference>
<feature type="region of interest" description="Disordered" evidence="4">
    <location>
        <begin position="191"/>
        <end position="308"/>
    </location>
</feature>
<name>A0A2K3LBY6_TRIPR</name>
<dbReference type="Pfam" id="PF09745">
    <property type="entry name" value="NSRP1_N"/>
    <property type="match status" value="1"/>
</dbReference>
<proteinExistence type="inferred from homology"/>
<organism evidence="6 7">
    <name type="scientific">Trifolium pratense</name>
    <name type="common">Red clover</name>
    <dbReference type="NCBI Taxonomy" id="57577"/>
    <lineage>
        <taxon>Eukaryota</taxon>
        <taxon>Viridiplantae</taxon>
        <taxon>Streptophyta</taxon>
        <taxon>Embryophyta</taxon>
        <taxon>Tracheophyta</taxon>
        <taxon>Spermatophyta</taxon>
        <taxon>Magnoliopsida</taxon>
        <taxon>eudicotyledons</taxon>
        <taxon>Gunneridae</taxon>
        <taxon>Pentapetalae</taxon>
        <taxon>rosids</taxon>
        <taxon>fabids</taxon>
        <taxon>Fabales</taxon>
        <taxon>Fabaceae</taxon>
        <taxon>Papilionoideae</taxon>
        <taxon>50 kb inversion clade</taxon>
        <taxon>NPAAA clade</taxon>
        <taxon>Hologalegina</taxon>
        <taxon>IRL clade</taxon>
        <taxon>Trifolieae</taxon>
        <taxon>Trifolium</taxon>
    </lineage>
</organism>
<dbReference type="InterPro" id="IPR018612">
    <property type="entry name" value="NSRP1_N"/>
</dbReference>
<evidence type="ECO:0000256" key="2">
    <source>
        <dbReference type="ARBA" id="ARBA00023054"/>
    </source>
</evidence>
<dbReference type="EMBL" id="ASHM01030042">
    <property type="protein sequence ID" value="PNX76055.1"/>
    <property type="molecule type" value="Genomic_DNA"/>
</dbReference>
<protein>
    <recommendedName>
        <fullName evidence="5">Nuclear speckle splicing regulatory protein 1 N-terminal domain-containing protein</fullName>
    </recommendedName>
</protein>
<feature type="compositionally biased region" description="Basic and acidic residues" evidence="4">
    <location>
        <begin position="206"/>
        <end position="219"/>
    </location>
</feature>
<feature type="coiled-coil region" evidence="3">
    <location>
        <begin position="150"/>
        <end position="177"/>
    </location>
</feature>
<feature type="domain" description="Nuclear speckle splicing regulatory protein 1 N-terminal" evidence="5">
    <location>
        <begin position="61"/>
        <end position="177"/>
    </location>
</feature>
<comment type="caution">
    <text evidence="6">The sequence shown here is derived from an EMBL/GenBank/DDBJ whole genome shotgun (WGS) entry which is preliminary data.</text>
</comment>
<dbReference type="PANTHER" id="PTHR30060">
    <property type="entry name" value="INNER MEMBRANE PROTEIN"/>
    <property type="match status" value="1"/>
</dbReference>
<gene>
    <name evidence="6" type="ORF">L195_g032000</name>
</gene>
<feature type="non-terminal residue" evidence="6">
    <location>
        <position position="1"/>
    </location>
</feature>
<evidence type="ECO:0000256" key="3">
    <source>
        <dbReference type="SAM" id="Coils"/>
    </source>
</evidence>
<evidence type="ECO:0000313" key="7">
    <source>
        <dbReference type="Proteomes" id="UP000236291"/>
    </source>
</evidence>
<feature type="region of interest" description="Disordered" evidence="4">
    <location>
        <begin position="1"/>
        <end position="40"/>
    </location>
</feature>
<feature type="compositionally biased region" description="Polar residues" evidence="4">
    <location>
        <begin position="260"/>
        <end position="269"/>
    </location>
</feature>
<sequence>SEEEAVQMSKYGLNLRPAKGKKQPPRPSIPLPFGFNEDDDNDVEKEIAIQASKTKSLKDVEEQQKKALEEDPTIFDYDGVYDKMKEKVARPLIQDREERKPKYIQNLIQKAKEREQYREIVYEKKIAKERSKDDHLFADKDKYVTEAYRRKLAEREKQMELERLRELQEEREDVTKKKDFLLDFYTNLDKNVAYGANDAQRRKHDNRTENRVPETHEGTGPDTSNQHQDGNTDEEQHSLAKASSPAETSEKKIGDEGETSNRSNRSASPLDTKPKLAVSSEEKSSVEEPSAASQPNPEHHKRSQDAVAAAKERFLARVTERADTQ</sequence>
<keyword evidence="2 3" id="KW-0175">Coiled coil</keyword>
<evidence type="ECO:0000256" key="1">
    <source>
        <dbReference type="ARBA" id="ARBA00010126"/>
    </source>
</evidence>
<dbReference type="STRING" id="57577.A0A2K3LBY6"/>
<accession>A0A2K3LBY6</accession>